<dbReference type="RefSeq" id="WP_004607960.1">
    <property type="nucleotide sequence ID" value="NZ_JANJZD010000001.1"/>
</dbReference>
<evidence type="ECO:0000313" key="3">
    <source>
        <dbReference type="Proteomes" id="UP000236311"/>
    </source>
</evidence>
<feature type="domain" description="Shedu protein SduA C-terminal" evidence="1">
    <location>
        <begin position="92"/>
        <end position="243"/>
    </location>
</feature>
<evidence type="ECO:0000313" key="2">
    <source>
        <dbReference type="EMBL" id="SOY32818.1"/>
    </source>
</evidence>
<reference evidence="2 3" key="1">
    <citation type="submission" date="2018-01" db="EMBL/GenBank/DDBJ databases">
        <authorList>
            <person name="Gaut B.S."/>
            <person name="Morton B.R."/>
            <person name="Clegg M.T."/>
            <person name="Duvall M.R."/>
        </authorList>
    </citation>
    <scope>NUCLEOTIDE SEQUENCE [LARGE SCALE GENOMIC DNA]</scope>
    <source>
        <strain evidence="2">GP69</strain>
    </source>
</reference>
<dbReference type="EMBL" id="OFSM01000076">
    <property type="protein sequence ID" value="SOY32818.1"/>
    <property type="molecule type" value="Genomic_DNA"/>
</dbReference>
<sequence length="250" mass="29555">MKSIHTFDVFAPTDEQEEAMNKKRGGHYRRGKNKEMDYFIECATSLFPNNHYSRFTPIYDTTKEFYQLITSSDTTERAILNWIASNRAWNYLFGLLRHYYRTGHHDDNYIFPEFKIGSAYVADYLLIGNSSDGYQFVFVELEAPNGRITKEKGTRFGEVINKGIEQVRDWQMYIAANWNVIVAELEKHSFSNTKLPRQLYKYCPYQIYYAVIAGLRKDFENIRDRKLQLQNENNITLLHYENLIDVANEN</sequence>
<proteinExistence type="predicted"/>
<evidence type="ECO:0000259" key="1">
    <source>
        <dbReference type="Pfam" id="PF14082"/>
    </source>
</evidence>
<accession>A0A2K4ZQS0</accession>
<dbReference type="OrthoDB" id="1358919at2"/>
<organism evidence="2 3">
    <name type="scientific">Acetatifactor muris</name>
    <dbReference type="NCBI Taxonomy" id="879566"/>
    <lineage>
        <taxon>Bacteria</taxon>
        <taxon>Bacillati</taxon>
        <taxon>Bacillota</taxon>
        <taxon>Clostridia</taxon>
        <taxon>Lachnospirales</taxon>
        <taxon>Lachnospiraceae</taxon>
        <taxon>Acetatifactor</taxon>
    </lineage>
</organism>
<dbReference type="Pfam" id="PF14082">
    <property type="entry name" value="SduA_C"/>
    <property type="match status" value="1"/>
</dbReference>
<protein>
    <recommendedName>
        <fullName evidence="1">Shedu protein SduA C-terminal domain-containing protein</fullName>
    </recommendedName>
</protein>
<dbReference type="InterPro" id="IPR025359">
    <property type="entry name" value="SduA_C"/>
</dbReference>
<dbReference type="AlphaFoldDB" id="A0A2K4ZQS0"/>
<gene>
    <name evidence="2" type="ORF">AMURIS_05586</name>
</gene>
<dbReference type="Proteomes" id="UP000236311">
    <property type="component" value="Unassembled WGS sequence"/>
</dbReference>
<keyword evidence="3" id="KW-1185">Reference proteome</keyword>
<name>A0A2K4ZQS0_9FIRM</name>
<dbReference type="GeneID" id="29728141"/>